<evidence type="ECO:0000256" key="8">
    <source>
        <dbReference type="PROSITE-ProRule" id="PRU01240"/>
    </source>
</evidence>
<keyword evidence="4 8" id="KW-0720">Serine protease</keyword>
<feature type="signal peptide" evidence="9">
    <location>
        <begin position="1"/>
        <end position="20"/>
    </location>
</feature>
<organism evidence="11 12">
    <name type="scientific">Phytophthora citrophthora</name>
    <dbReference type="NCBI Taxonomy" id="4793"/>
    <lineage>
        <taxon>Eukaryota</taxon>
        <taxon>Sar</taxon>
        <taxon>Stramenopiles</taxon>
        <taxon>Oomycota</taxon>
        <taxon>Peronosporomycetes</taxon>
        <taxon>Peronosporales</taxon>
        <taxon>Peronosporaceae</taxon>
        <taxon>Phytophthora</taxon>
    </lineage>
</organism>
<keyword evidence="9" id="KW-0732">Signal</keyword>
<keyword evidence="2 8" id="KW-0645">Protease</keyword>
<dbReference type="InterPro" id="IPR051048">
    <property type="entry name" value="Peptidase_S8/S53_subtilisin"/>
</dbReference>
<evidence type="ECO:0000259" key="10">
    <source>
        <dbReference type="Pfam" id="PF00082"/>
    </source>
</evidence>
<evidence type="ECO:0000256" key="4">
    <source>
        <dbReference type="ARBA" id="ARBA00022825"/>
    </source>
</evidence>
<comment type="caution">
    <text evidence="11">The sequence shown here is derived from an EMBL/GenBank/DDBJ whole genome shotgun (WGS) entry which is preliminary data.</text>
</comment>
<dbReference type="PRINTS" id="PR00723">
    <property type="entry name" value="SUBTILISIN"/>
</dbReference>
<evidence type="ECO:0000256" key="9">
    <source>
        <dbReference type="SAM" id="SignalP"/>
    </source>
</evidence>
<feature type="chain" id="PRO_5042112021" description="subtilisin" evidence="9">
    <location>
        <begin position="21"/>
        <end position="491"/>
    </location>
</feature>
<comment type="catalytic activity">
    <reaction evidence="5">
        <text>Hydrolysis of proteins with broad specificity for peptide bonds, and a preference for a large uncharged residue in P1. Hydrolyzes peptide amides.</text>
        <dbReference type="EC" id="3.4.21.62"/>
    </reaction>
</comment>
<dbReference type="InterPro" id="IPR000209">
    <property type="entry name" value="Peptidase_S8/S53_dom"/>
</dbReference>
<evidence type="ECO:0000256" key="1">
    <source>
        <dbReference type="ARBA" id="ARBA00011073"/>
    </source>
</evidence>
<dbReference type="PANTHER" id="PTHR43399:SF4">
    <property type="entry name" value="CELL WALL-ASSOCIATED PROTEASE"/>
    <property type="match status" value="1"/>
</dbReference>
<feature type="active site" description="Charge relay system" evidence="7 8">
    <location>
        <position position="417"/>
    </location>
</feature>
<dbReference type="InterPro" id="IPR036852">
    <property type="entry name" value="Peptidase_S8/S53_dom_sf"/>
</dbReference>
<evidence type="ECO:0000256" key="2">
    <source>
        <dbReference type="ARBA" id="ARBA00022670"/>
    </source>
</evidence>
<evidence type="ECO:0000256" key="3">
    <source>
        <dbReference type="ARBA" id="ARBA00022801"/>
    </source>
</evidence>
<dbReference type="EMBL" id="JASMQC010000022">
    <property type="protein sequence ID" value="KAK1935723.1"/>
    <property type="molecule type" value="Genomic_DNA"/>
</dbReference>
<dbReference type="PANTHER" id="PTHR43399">
    <property type="entry name" value="SUBTILISIN-RELATED"/>
    <property type="match status" value="1"/>
</dbReference>
<dbReference type="GO" id="GO:0004252">
    <property type="term" value="F:serine-type endopeptidase activity"/>
    <property type="evidence" value="ECO:0007669"/>
    <property type="project" value="UniProtKB-UniRule"/>
</dbReference>
<gene>
    <name evidence="11" type="ORF">P3T76_010418</name>
</gene>
<dbReference type="Proteomes" id="UP001259832">
    <property type="component" value="Unassembled WGS sequence"/>
</dbReference>
<reference evidence="11" key="1">
    <citation type="submission" date="2023-08" db="EMBL/GenBank/DDBJ databases">
        <title>Reference Genome Resource for the Citrus Pathogen Phytophthora citrophthora.</title>
        <authorList>
            <person name="Moller H."/>
            <person name="Coetzee B."/>
            <person name="Rose L.J."/>
            <person name="Van Niekerk J.M."/>
        </authorList>
    </citation>
    <scope>NUCLEOTIDE SEQUENCE</scope>
    <source>
        <strain evidence="11">STE-U-9442</strain>
    </source>
</reference>
<name>A0AAD9LGA9_9STRA</name>
<evidence type="ECO:0000256" key="6">
    <source>
        <dbReference type="ARBA" id="ARBA00023619"/>
    </source>
</evidence>
<feature type="active site" description="Charge relay system" evidence="7 8">
    <location>
        <position position="210"/>
    </location>
</feature>
<accession>A0AAD9LGA9</accession>
<dbReference type="InterPro" id="IPR015500">
    <property type="entry name" value="Peptidase_S8_subtilisin-rel"/>
</dbReference>
<evidence type="ECO:0000313" key="11">
    <source>
        <dbReference type="EMBL" id="KAK1935723.1"/>
    </source>
</evidence>
<comment type="similarity">
    <text evidence="1 8">Belongs to the peptidase S8 family.</text>
</comment>
<evidence type="ECO:0000313" key="12">
    <source>
        <dbReference type="Proteomes" id="UP001259832"/>
    </source>
</evidence>
<dbReference type="SUPFAM" id="SSF52743">
    <property type="entry name" value="Subtilisin-like"/>
    <property type="match status" value="1"/>
</dbReference>
<evidence type="ECO:0000256" key="7">
    <source>
        <dbReference type="PIRSR" id="PIRSR615500-1"/>
    </source>
</evidence>
<keyword evidence="3 8" id="KW-0378">Hydrolase</keyword>
<feature type="active site" description="Charge relay system" evidence="7 8">
    <location>
        <position position="246"/>
    </location>
</feature>
<dbReference type="EC" id="3.4.21.62" evidence="6"/>
<sequence>MARLGLALFVATMLVMSVSGAPQLGLLGGLLGTVLGTVNTVVTTLDSLVTKVVGYLFDPRKILIIMDGDVKAVIDSVADYSTDIWTREYRTDNLANIIDALKEHRDNTQDPILQILQAAGITFKSHWITNTIEILDCPVEILKQILQGVATGRLVKQVIYDLIIELDPIQTTADSANNTAAAGWGASKIQATNVWATGNTGQNVVVGTIDTGVRRTHEALVDNWVGAYGWYDPSQKTATPYDDNGHGTHTTATIAGKKGVGIAPGAKWMACKGCGPTSCSLSLLTACAQFMMCPTDTNGNNCNPAKAPDVVSNSWGVGQGLTYFQSSLDAWAAARIIPVFSAGNSGANGCGSVVSPGDSAKAFSVGASDSGDNLGPFSSLGPAANGLVKPDFTAPGVSVRSAWNGNNTDYMSVSGTSMAAPHLAGTIALALSARPGLCFDAVKSVLAGSTTKSLPSTSKTCGGTSSSTYPNNQYGYGRLNALNTVNAAAAY</sequence>
<evidence type="ECO:0000256" key="5">
    <source>
        <dbReference type="ARBA" id="ARBA00023529"/>
    </source>
</evidence>
<proteinExistence type="inferred from homology"/>
<keyword evidence="12" id="KW-1185">Reference proteome</keyword>
<dbReference type="GO" id="GO:0006508">
    <property type="term" value="P:proteolysis"/>
    <property type="evidence" value="ECO:0007669"/>
    <property type="project" value="UniProtKB-KW"/>
</dbReference>
<protein>
    <recommendedName>
        <fullName evidence="6">subtilisin</fullName>
        <ecNumber evidence="6">3.4.21.62</ecNumber>
    </recommendedName>
</protein>
<dbReference type="AlphaFoldDB" id="A0AAD9LGA9"/>
<dbReference type="Pfam" id="PF00082">
    <property type="entry name" value="Peptidase_S8"/>
    <property type="match status" value="1"/>
</dbReference>
<feature type="domain" description="Peptidase S8/S53" evidence="10">
    <location>
        <begin position="201"/>
        <end position="477"/>
    </location>
</feature>
<dbReference type="PROSITE" id="PS51892">
    <property type="entry name" value="SUBTILASE"/>
    <property type="match status" value="1"/>
</dbReference>
<dbReference type="Gene3D" id="3.40.50.200">
    <property type="entry name" value="Peptidase S8/S53 domain"/>
    <property type="match status" value="1"/>
</dbReference>